<keyword evidence="3" id="KW-1185">Reference proteome</keyword>
<dbReference type="SUPFAM" id="SSF53649">
    <property type="entry name" value="Alkaline phosphatase-like"/>
    <property type="match status" value="1"/>
</dbReference>
<dbReference type="InterPro" id="IPR017850">
    <property type="entry name" value="Alkaline_phosphatase_core_sf"/>
</dbReference>
<dbReference type="AlphaFoldDB" id="A0A1I4CZF4"/>
<evidence type="ECO:0000313" key="3">
    <source>
        <dbReference type="Proteomes" id="UP000198851"/>
    </source>
</evidence>
<proteinExistence type="predicted"/>
<evidence type="ECO:0000313" key="2">
    <source>
        <dbReference type="EMBL" id="SFK86275.1"/>
    </source>
</evidence>
<gene>
    <name evidence="2" type="ORF">SAMN04488036_102601</name>
</gene>
<accession>A0A1I4CZF4</accession>
<name>A0A1I4CZF4_9RHOB</name>
<protein>
    <submittedName>
        <fullName evidence="2">Arylsulfatase</fullName>
    </submittedName>
</protein>
<evidence type="ECO:0000256" key="1">
    <source>
        <dbReference type="SAM" id="SignalP"/>
    </source>
</evidence>
<feature type="signal peptide" evidence="1">
    <location>
        <begin position="1"/>
        <end position="27"/>
    </location>
</feature>
<sequence>MRFLARTPKVMLGLIVATFAAPTFAMAQDKPNILVIWGDDIGQSNISAYTRGMMGYQT</sequence>
<reference evidence="3" key="1">
    <citation type="submission" date="2016-10" db="EMBL/GenBank/DDBJ databases">
        <authorList>
            <person name="Varghese N."/>
            <person name="Submissions S."/>
        </authorList>
    </citation>
    <scope>NUCLEOTIDE SEQUENCE [LARGE SCALE GENOMIC DNA]</scope>
    <source>
        <strain evidence="3">DSM 28453</strain>
    </source>
</reference>
<feature type="non-terminal residue" evidence="2">
    <location>
        <position position="58"/>
    </location>
</feature>
<dbReference type="EMBL" id="FOSZ01000002">
    <property type="protein sequence ID" value="SFK86275.1"/>
    <property type="molecule type" value="Genomic_DNA"/>
</dbReference>
<dbReference type="STRING" id="1280847.SAMN04488036_102601"/>
<feature type="chain" id="PRO_5011676231" evidence="1">
    <location>
        <begin position="28"/>
        <end position="58"/>
    </location>
</feature>
<keyword evidence="1" id="KW-0732">Signal</keyword>
<dbReference type="Proteomes" id="UP000198851">
    <property type="component" value="Unassembled WGS sequence"/>
</dbReference>
<organism evidence="2 3">
    <name type="scientific">Shimia haliotis</name>
    <dbReference type="NCBI Taxonomy" id="1280847"/>
    <lineage>
        <taxon>Bacteria</taxon>
        <taxon>Pseudomonadati</taxon>
        <taxon>Pseudomonadota</taxon>
        <taxon>Alphaproteobacteria</taxon>
        <taxon>Rhodobacterales</taxon>
        <taxon>Roseobacteraceae</taxon>
    </lineage>
</organism>